<keyword evidence="2" id="KW-0732">Signal</keyword>
<dbReference type="AlphaFoldDB" id="A0AAW0I6G2"/>
<sequence length="127" mass="13439">MHLPPAAAFGLLLLLLPPPAAMTSRKTTLCQKCRTLVDKFNQVSGQRARDSGSGRGASGVHSGPPSRCHLLRRGWPTRPGRTSAAATRRGRRRRCPSTNPGGCPRTARIGGHGLEPPALLRASGFLG</sequence>
<gene>
    <name evidence="3" type="ORF">U0070_006237</name>
</gene>
<comment type="caution">
    <text evidence="3">The sequence shown here is derived from an EMBL/GenBank/DDBJ whole genome shotgun (WGS) entry which is preliminary data.</text>
</comment>
<keyword evidence="4" id="KW-1185">Reference proteome</keyword>
<organism evidence="3 4">
    <name type="scientific">Myodes glareolus</name>
    <name type="common">Bank vole</name>
    <name type="synonym">Clethrionomys glareolus</name>
    <dbReference type="NCBI Taxonomy" id="447135"/>
    <lineage>
        <taxon>Eukaryota</taxon>
        <taxon>Metazoa</taxon>
        <taxon>Chordata</taxon>
        <taxon>Craniata</taxon>
        <taxon>Vertebrata</taxon>
        <taxon>Euteleostomi</taxon>
        <taxon>Mammalia</taxon>
        <taxon>Eutheria</taxon>
        <taxon>Euarchontoglires</taxon>
        <taxon>Glires</taxon>
        <taxon>Rodentia</taxon>
        <taxon>Myomorpha</taxon>
        <taxon>Muroidea</taxon>
        <taxon>Cricetidae</taxon>
        <taxon>Arvicolinae</taxon>
        <taxon>Myodes</taxon>
    </lineage>
</organism>
<accession>A0AAW0I6G2</accession>
<dbReference type="EMBL" id="JBBHLL010000206">
    <property type="protein sequence ID" value="KAK7810038.1"/>
    <property type="molecule type" value="Genomic_DNA"/>
</dbReference>
<proteinExistence type="predicted"/>
<evidence type="ECO:0000313" key="3">
    <source>
        <dbReference type="EMBL" id="KAK7810038.1"/>
    </source>
</evidence>
<protein>
    <submittedName>
        <fullName evidence="3">Uncharacterized protein</fullName>
    </submittedName>
</protein>
<evidence type="ECO:0000256" key="1">
    <source>
        <dbReference type="SAM" id="MobiDB-lite"/>
    </source>
</evidence>
<name>A0AAW0I6G2_MYOGA</name>
<feature type="signal peptide" evidence="2">
    <location>
        <begin position="1"/>
        <end position="23"/>
    </location>
</feature>
<evidence type="ECO:0000313" key="4">
    <source>
        <dbReference type="Proteomes" id="UP001488838"/>
    </source>
</evidence>
<feature type="chain" id="PRO_5043373457" evidence="2">
    <location>
        <begin position="24"/>
        <end position="127"/>
    </location>
</feature>
<feature type="compositionally biased region" description="Low complexity" evidence="1">
    <location>
        <begin position="76"/>
        <end position="87"/>
    </location>
</feature>
<feature type="region of interest" description="Disordered" evidence="1">
    <location>
        <begin position="41"/>
        <end position="117"/>
    </location>
</feature>
<reference evidence="3 4" key="1">
    <citation type="journal article" date="2023" name="bioRxiv">
        <title>Conserved and derived expression patterns and positive selection on dental genes reveal complex evolutionary context of ever-growing rodent molars.</title>
        <authorList>
            <person name="Calamari Z.T."/>
            <person name="Song A."/>
            <person name="Cohen E."/>
            <person name="Akter M."/>
            <person name="Roy R.D."/>
            <person name="Hallikas O."/>
            <person name="Christensen M.M."/>
            <person name="Li P."/>
            <person name="Marangoni P."/>
            <person name="Jernvall J."/>
            <person name="Klein O.D."/>
        </authorList>
    </citation>
    <scope>NUCLEOTIDE SEQUENCE [LARGE SCALE GENOMIC DNA]</scope>
    <source>
        <strain evidence="3">V071</strain>
    </source>
</reference>
<evidence type="ECO:0000256" key="2">
    <source>
        <dbReference type="SAM" id="SignalP"/>
    </source>
</evidence>
<dbReference type="Proteomes" id="UP001488838">
    <property type="component" value="Unassembled WGS sequence"/>
</dbReference>